<keyword evidence="9" id="KW-0223">Dioxygenase</keyword>
<evidence type="ECO:0000256" key="4">
    <source>
        <dbReference type="ARBA" id="ARBA00023004"/>
    </source>
</evidence>
<dbReference type="SUPFAM" id="SSF51197">
    <property type="entry name" value="Clavaminate synthase-like"/>
    <property type="match status" value="1"/>
</dbReference>
<gene>
    <name evidence="13" type="ORF">SO694_00002414</name>
</gene>
<evidence type="ECO:0000256" key="9">
    <source>
        <dbReference type="RuleBase" id="RU366061"/>
    </source>
</evidence>
<evidence type="ECO:0000256" key="11">
    <source>
        <dbReference type="SAM" id="SignalP"/>
    </source>
</evidence>
<keyword evidence="2" id="KW-0690">Ribosome biogenesis</keyword>
<comment type="catalytic activity">
    <reaction evidence="7">
        <text>L-histidyl-[ribosomal protein uL15] + 2-oxoglutarate + O2 = (3S)-3-hydroxy-L-histidyl-[ribosomal protein uL15] + succinate + CO2</text>
        <dbReference type="Rhea" id="RHEA:54024"/>
        <dbReference type="Rhea" id="RHEA-COMP:13760"/>
        <dbReference type="Rhea" id="RHEA-COMP:13761"/>
        <dbReference type="ChEBI" id="CHEBI:15379"/>
        <dbReference type="ChEBI" id="CHEBI:16526"/>
        <dbReference type="ChEBI" id="CHEBI:16810"/>
        <dbReference type="ChEBI" id="CHEBI:29979"/>
        <dbReference type="ChEBI" id="CHEBI:30031"/>
        <dbReference type="ChEBI" id="CHEBI:138021"/>
    </reaction>
</comment>
<evidence type="ECO:0000256" key="5">
    <source>
        <dbReference type="ARBA" id="ARBA00034314"/>
    </source>
</evidence>
<dbReference type="Pfam" id="PF08007">
    <property type="entry name" value="JmjC_2"/>
    <property type="match status" value="1"/>
</dbReference>
<protein>
    <recommendedName>
        <fullName evidence="9">Bifunctional lysine-specific demethylase and histidyl-hydroxylase</fullName>
        <ecNumber evidence="9">1.14.11.-</ecNumber>
    </recommendedName>
</protein>
<reference evidence="13 14" key="1">
    <citation type="submission" date="2024-03" db="EMBL/GenBank/DDBJ databases">
        <title>Aureococcus anophagefferens CCMP1851 and Kratosvirus quantuckense: Draft genome of a second virus-susceptible host strain in the model system.</title>
        <authorList>
            <person name="Chase E."/>
            <person name="Truchon A.R."/>
            <person name="Schepens W."/>
            <person name="Wilhelm S.W."/>
        </authorList>
    </citation>
    <scope>NUCLEOTIDE SEQUENCE [LARGE SCALE GENOMIC DNA]</scope>
    <source>
        <strain evidence="13 14">CCMP1851</strain>
    </source>
</reference>
<comment type="caution">
    <text evidence="13">The sequence shown here is derived from an EMBL/GenBank/DDBJ whole genome shotgun (WGS) entry which is preliminary data.</text>
</comment>
<evidence type="ECO:0000259" key="12">
    <source>
        <dbReference type="Pfam" id="PF08007"/>
    </source>
</evidence>
<keyword evidence="14" id="KW-1185">Reference proteome</keyword>
<evidence type="ECO:0000256" key="7">
    <source>
        <dbReference type="ARBA" id="ARBA00047687"/>
    </source>
</evidence>
<keyword evidence="9" id="KW-0539">Nucleus</keyword>
<comment type="function">
    <text evidence="6">Oxygenase that can act as both a histone lysine demethylase and a ribosomal histidine hydroxylase. Is involved in the demethylation of trimethylated 'Lys-9' on histone H3 (H3K9me3), leading to an increase in ribosomal RNA expression. Also catalyzes the hydroxylation of 60S ribosomal protein L27a on 'His-39'. May play an important role in cell growth and survival. May be involved in ribosome biogenesis, most likely during the assembly process of pre-ribosomal particles.</text>
</comment>
<dbReference type="Gene3D" id="2.60.120.650">
    <property type="entry name" value="Cupin"/>
    <property type="match status" value="1"/>
</dbReference>
<sequence>MARAALALLLALPVSSGFQFDRLDPEVVATLQHEDLSTAWGSDIGPNATWFAAHVARREVFLARGGGAYAPDELATLRSALLAPFVSDGAAPRTAVKGDGGGEPFGGDAAAAALLAGLGAPEPVASDAREERMSVVARLEYLFGVDASERAATAAVERLFPKPVFDLDRGDTAHVYVSAPGAAALANHTDLNDVVVFQIAGAKAWHVCTPAPAGVEAARGPTSTAPEPGRVDVAPADDRTKRPSLVELAAALARAARSARRRSI</sequence>
<comment type="cofactor">
    <cofactor evidence="9">
        <name>Fe(2+)</name>
        <dbReference type="ChEBI" id="CHEBI:29033"/>
    </cofactor>
    <text evidence="9">Binds 1 Fe(2+) ion per subunit.</text>
</comment>
<evidence type="ECO:0000256" key="8">
    <source>
        <dbReference type="ARBA" id="ARBA00049465"/>
    </source>
</evidence>
<evidence type="ECO:0000313" key="14">
    <source>
        <dbReference type="Proteomes" id="UP001363151"/>
    </source>
</evidence>
<proteinExistence type="inferred from homology"/>
<evidence type="ECO:0000256" key="6">
    <source>
        <dbReference type="ARBA" id="ARBA00046256"/>
    </source>
</evidence>
<evidence type="ECO:0000256" key="3">
    <source>
        <dbReference type="ARBA" id="ARBA00022723"/>
    </source>
</evidence>
<keyword evidence="4 9" id="KW-0408">Iron</keyword>
<dbReference type="EC" id="1.14.11.-" evidence="9"/>
<feature type="region of interest" description="Disordered" evidence="10">
    <location>
        <begin position="218"/>
        <end position="239"/>
    </location>
</feature>
<evidence type="ECO:0000256" key="2">
    <source>
        <dbReference type="ARBA" id="ARBA00022517"/>
    </source>
</evidence>
<feature type="signal peptide" evidence="11">
    <location>
        <begin position="1"/>
        <end position="17"/>
    </location>
</feature>
<dbReference type="Proteomes" id="UP001363151">
    <property type="component" value="Unassembled WGS sequence"/>
</dbReference>
<keyword evidence="11" id="KW-0732">Signal</keyword>
<feature type="chain" id="PRO_5045987092" description="Bifunctional lysine-specific demethylase and histidyl-hydroxylase" evidence="11">
    <location>
        <begin position="18"/>
        <end position="264"/>
    </location>
</feature>
<dbReference type="PANTHER" id="PTHR13096">
    <property type="entry name" value="MINA53 MYC INDUCED NUCLEAR ANTIGEN"/>
    <property type="match status" value="1"/>
</dbReference>
<keyword evidence="9" id="KW-0805">Transcription regulation</keyword>
<keyword evidence="3 9" id="KW-0479">Metal-binding</keyword>
<dbReference type="InterPro" id="IPR039994">
    <property type="entry name" value="NO66-like"/>
</dbReference>
<evidence type="ECO:0000256" key="10">
    <source>
        <dbReference type="SAM" id="MobiDB-lite"/>
    </source>
</evidence>
<organism evidence="13 14">
    <name type="scientific">Aureococcus anophagefferens</name>
    <name type="common">Harmful bloom alga</name>
    <dbReference type="NCBI Taxonomy" id="44056"/>
    <lineage>
        <taxon>Eukaryota</taxon>
        <taxon>Sar</taxon>
        <taxon>Stramenopiles</taxon>
        <taxon>Ochrophyta</taxon>
        <taxon>Pelagophyceae</taxon>
        <taxon>Pelagomonadales</taxon>
        <taxon>Pelagomonadaceae</taxon>
        <taxon>Aureococcus</taxon>
    </lineage>
</organism>
<keyword evidence="9" id="KW-0560">Oxidoreductase</keyword>
<name>A0ABR1GD98_AURAN</name>
<evidence type="ECO:0000256" key="1">
    <source>
        <dbReference type="ARBA" id="ARBA00004604"/>
    </source>
</evidence>
<dbReference type="PANTHER" id="PTHR13096:SF7">
    <property type="entry name" value="RIBOSOMAL OXYGENASE 2"/>
    <property type="match status" value="1"/>
</dbReference>
<comment type="similarity">
    <text evidence="5">Belongs to the ROX family. MINA53 subfamily.</text>
</comment>
<dbReference type="InterPro" id="IPR003347">
    <property type="entry name" value="JmjC_dom"/>
</dbReference>
<feature type="domain" description="JmjC" evidence="12">
    <location>
        <begin position="173"/>
        <end position="210"/>
    </location>
</feature>
<comment type="catalytic activity">
    <reaction evidence="8">
        <text>L-histidyl-[protein] + 2-oxoglutarate + O2 = (3S)-3-hydroxy-L-histidyl-[protein] + succinate + CO2</text>
        <dbReference type="Rhea" id="RHEA:54256"/>
        <dbReference type="Rhea" id="RHEA-COMP:9745"/>
        <dbReference type="Rhea" id="RHEA-COMP:13840"/>
        <dbReference type="ChEBI" id="CHEBI:15379"/>
        <dbReference type="ChEBI" id="CHEBI:16526"/>
        <dbReference type="ChEBI" id="CHEBI:16810"/>
        <dbReference type="ChEBI" id="CHEBI:29979"/>
        <dbReference type="ChEBI" id="CHEBI:30031"/>
        <dbReference type="ChEBI" id="CHEBI:138021"/>
        <dbReference type="EC" id="1.14.11.79"/>
    </reaction>
</comment>
<dbReference type="EMBL" id="JBBJCI010000034">
    <property type="protein sequence ID" value="KAK7253733.1"/>
    <property type="molecule type" value="Genomic_DNA"/>
</dbReference>
<comment type="subcellular location">
    <subcellularLocation>
        <location evidence="1">Nucleus</location>
        <location evidence="1">Nucleolus</location>
    </subcellularLocation>
</comment>
<keyword evidence="9" id="KW-0804">Transcription</keyword>
<accession>A0ABR1GD98</accession>
<evidence type="ECO:0000313" key="13">
    <source>
        <dbReference type="EMBL" id="KAK7253733.1"/>
    </source>
</evidence>